<evidence type="ECO:0000313" key="4">
    <source>
        <dbReference type="EMBL" id="PNI74988.1"/>
    </source>
</evidence>
<dbReference type="GeneID" id="467676"/>
<feature type="coiled-coil region" evidence="1">
    <location>
        <begin position="924"/>
        <end position="981"/>
    </location>
</feature>
<feature type="region of interest" description="Disordered" evidence="2">
    <location>
        <begin position="1"/>
        <end position="25"/>
    </location>
</feature>
<reference evidence="4 5" key="1">
    <citation type="submission" date="2017-12" db="EMBL/GenBank/DDBJ databases">
        <title>High-resolution comparative analysis of great ape genomes.</title>
        <authorList>
            <person name="Pollen A."/>
            <person name="Hastie A."/>
            <person name="Hormozdiari F."/>
            <person name="Dougherty M."/>
            <person name="Liu R."/>
            <person name="Chaisson M."/>
            <person name="Hoppe E."/>
            <person name="Hill C."/>
            <person name="Pang A."/>
            <person name="Hillier L."/>
            <person name="Baker C."/>
            <person name="Armstrong J."/>
            <person name="Shendure J."/>
            <person name="Paten B."/>
            <person name="Wilson R."/>
            <person name="Chao H."/>
            <person name="Schneider V."/>
            <person name="Ventura M."/>
            <person name="Kronenberg Z."/>
            <person name="Murali S."/>
            <person name="Gordon D."/>
            <person name="Cantsilieris S."/>
            <person name="Munson K."/>
            <person name="Nelson B."/>
            <person name="Raja A."/>
            <person name="Underwood J."/>
            <person name="Diekhans M."/>
            <person name="Fiddes I."/>
            <person name="Haussler D."/>
            <person name="Eichler E."/>
        </authorList>
    </citation>
    <scope>NUCLEOTIDE SEQUENCE [LARGE SCALE GENOMIC DNA]</scope>
    <source>
        <strain evidence="4">Yerkes chimp pedigree #C0471</strain>
    </source>
</reference>
<feature type="domain" description="CEP152 CEP63 binding coiled coil" evidence="3">
    <location>
        <begin position="1207"/>
        <end position="1257"/>
    </location>
</feature>
<dbReference type="Pfam" id="PF25769">
    <property type="entry name" value="PLK4_bind_CEP152"/>
    <property type="match status" value="1"/>
</dbReference>
<feature type="coiled-coil region" evidence="1">
    <location>
        <begin position="1148"/>
        <end position="1182"/>
    </location>
</feature>
<dbReference type="InterPro" id="IPR051235">
    <property type="entry name" value="CEP152/SHC-Transforming"/>
</dbReference>
<gene>
    <name evidence="6" type="primary">CEP152</name>
    <name evidence="4" type="ORF">CK820_G0008643</name>
</gene>
<keyword evidence="1" id="KW-0175">Coiled coil</keyword>
<feature type="region of interest" description="Disordered" evidence="2">
    <location>
        <begin position="1539"/>
        <end position="1561"/>
    </location>
</feature>
<feature type="compositionally biased region" description="Basic and acidic residues" evidence="2">
    <location>
        <begin position="109"/>
        <end position="123"/>
    </location>
</feature>
<evidence type="ECO:0000313" key="6">
    <source>
        <dbReference type="VGNC" id="VGNC:3567"/>
    </source>
</evidence>
<accession>A0A6D2XEL2</accession>
<protein>
    <submittedName>
        <fullName evidence="4">CEP152 isoform 6</fullName>
    </submittedName>
</protein>
<feature type="coiled-coil region" evidence="1">
    <location>
        <begin position="705"/>
        <end position="772"/>
    </location>
</feature>
<dbReference type="Pfam" id="PF25770">
    <property type="entry name" value="CC_CEP63-bind_CEP152"/>
    <property type="match status" value="1"/>
</dbReference>
<dbReference type="InterPro" id="IPR057659">
    <property type="entry name" value="CEP152_CC"/>
</dbReference>
<feature type="coiled-coil region" evidence="1">
    <location>
        <begin position="621"/>
        <end position="655"/>
    </location>
</feature>
<dbReference type="EMBL" id="NBAG03000224">
    <property type="protein sequence ID" value="PNI74988.1"/>
    <property type="molecule type" value="Genomic_DNA"/>
</dbReference>
<dbReference type="PANTHER" id="PTHR10337:SF6">
    <property type="entry name" value="CENTROSOMAL PROTEIN OF 152 KDA"/>
    <property type="match status" value="1"/>
</dbReference>
<feature type="region of interest" description="Disordered" evidence="2">
    <location>
        <begin position="1119"/>
        <end position="1143"/>
    </location>
</feature>
<feature type="compositionally biased region" description="Basic and acidic residues" evidence="2">
    <location>
        <begin position="587"/>
        <end position="604"/>
    </location>
</feature>
<dbReference type="PANTHER" id="PTHR10337">
    <property type="entry name" value="SHC TRANSFORMING PROTEIN"/>
    <property type="match status" value="1"/>
</dbReference>
<evidence type="ECO:0000256" key="1">
    <source>
        <dbReference type="SAM" id="Coils"/>
    </source>
</evidence>
<comment type="caution">
    <text evidence="4">The sequence shown here is derived from an EMBL/GenBank/DDBJ whole genome shotgun (WGS) entry which is preliminary data.</text>
</comment>
<dbReference type="InterPro" id="IPR057664">
    <property type="entry name" value="CEP152_PLK4_bind"/>
</dbReference>
<dbReference type="VGNC" id="VGNC:3567">
    <property type="gene designation" value="CEP152"/>
</dbReference>
<evidence type="ECO:0000259" key="3">
    <source>
        <dbReference type="Pfam" id="PF25770"/>
    </source>
</evidence>
<evidence type="ECO:0000256" key="2">
    <source>
        <dbReference type="SAM" id="MobiDB-lite"/>
    </source>
</evidence>
<dbReference type="RefSeq" id="XP_003952697.1">
    <property type="nucleotide sequence ID" value="XM_003952648.5"/>
</dbReference>
<feature type="region of interest" description="Disordered" evidence="2">
    <location>
        <begin position="109"/>
        <end position="135"/>
    </location>
</feature>
<feature type="region of interest" description="Disordered" evidence="2">
    <location>
        <begin position="38"/>
        <end position="78"/>
    </location>
</feature>
<dbReference type="RefSeq" id="XP_063650165.1">
    <property type="nucleotide sequence ID" value="XM_063794095.1"/>
</dbReference>
<feature type="compositionally biased region" description="Polar residues" evidence="2">
    <location>
        <begin position="1552"/>
        <end position="1561"/>
    </location>
</feature>
<feature type="coiled-coil region" evidence="1">
    <location>
        <begin position="388"/>
        <end position="487"/>
    </location>
</feature>
<sequence>MSLDFGSVALPVQNEDEEYDKEDYEREKELQQLLTDLPHEMLDDDLSSPELQYSDCSEDGTDGQPHHPEQLEMSWNEQMLPKSQSVNGYNEIQSLYAGEKCGNVWEKNRSKTEDRHPVYHPEGGDEGGSGYSPPSKCEQTDLYHLPENFRPYTNGQKQEFNNQATNVIKFSDPQWNHFQGPSCQGLEPYNKVTYKPYQSSAQNNDGSPAQEITGSDTFEGLQQQFLGANENSAENMQIIQLQVLNKAKERQLENLIEKLNESERQIRYLNHQLVIIKDEKDGLTLSLRESQKLFQNGKEREIQLEAQIKALETQIQALKVNEEQMIKKSRTTEMALESLKQQLVDLHHSESLQRAREQHESIVMGLTKKYEEQVLSLQKNLDATVTALKEQEDICSRLKDHVKQLERNQEAIKLEKTEIINRLTRSLEESQKQCAHLLQSGSVQEVAQLQFQLQQAQKAHAMSANMNKALQEELTELKDEISLYESAAKLGIHPSDSEGELNIELTESYVDLGIKKVNWKKSKVTSSVQEEDPNEELSKDEFILKLKAEVQRLLGSNSMKRHLVSQLQNDLKDCHKKIEDLHQVKKDEKSIEVETKTDTSEKPKNQLWPESSTSDVVRDDILLLKNEIQVLQQQNQELKETEGKLRNTNQDLCNQMRQMVQDFDHDKQEAVDRCERTYQQHHEAMKTQIRESLLAKHALEKQQLFEAYERTHLQLRSELDKLNKEMTAVQECYLEVCREKDNLELTLRKTTEKEQQTQEKIKEKLIQQLEKEWQSKLDQTIKAMKKKTSDCGSQTDQVTTSDVISKKEMAIMIEEQKCTIQQNLEQEKDIAIKGAMKKLEIELELKHCENITKQVEIAVQNARQRWLGELPELAEYQALVRAEQKKWKEQHEVSVNKRVSFAVSEAKEKWKSELENMRKNILPGKELEEKIHSLQRELELKNEEVPVVIRAELAKARSEWNKEKQEEIHRIQEQNEQDYRQFLDDHRNKINEVLAAAKEDFMKQKTELLLQKETELQTCLDQSLREWTMQEAKRIQLEIYQYEEDILTVLGVLLSDIQKEHISDSEDKQLLEIMSTCSSKWMSLQYFEKLKGCIQKAFQDTLPLLIENTDPEWKKRNMAELSKDSASRGTGQGDPGPAAGHHAQPLALQATEAEAEENNKVVEELIEENNDMKNKLEELRTLCKTPPRSLSAGAIENACLPCSGGALEELRGQYIKAVKKIKHDMLRYIQESKERAAEMVKAEVLRERQETARKMRKYYLICLQQILQDDGKEGAEKKIMNAASKLATMAKLLETPISSKSQSKTTQSALPLTSEMLIAVKKSKRNDVNQKIPCCIESKSNSVNTITRSLCEQAPKRRAACNLQRLLENSEHQSIKHVGSKETHLEFQFGDGSCKHLNSLPRNVSPEFVPCEGEGGFGLHKKKDLLSDNGSESLPHSAAYPFLGTLGNKPSPRCTPGPSESGCMHITFRDSNERLGLKVYKCNPLMESENAASEKSQGLDVQEPPVKDGGDLSDCLGWPSSSATLSFDSREASFVHGRPQGTLEIPSESVKSKQFSPSGYLSDTEESNMICQTMKCQRDQTPYLSEETTYLEPGKISVNCGHPSHHKADRLKSDFKKLSSTLPSSVCQQPSRKLIVPLSSQQDSGFDSPFVNLD</sequence>
<proteinExistence type="predicted"/>
<name>A0A6D2XEL2_PANTR</name>
<evidence type="ECO:0000313" key="5">
    <source>
        <dbReference type="Proteomes" id="UP000236370"/>
    </source>
</evidence>
<dbReference type="Proteomes" id="UP000236370">
    <property type="component" value="Unassembled WGS sequence"/>
</dbReference>
<feature type="region of interest" description="Disordered" evidence="2">
    <location>
        <begin position="587"/>
        <end position="611"/>
    </location>
</feature>
<feature type="coiled-coil region" evidence="1">
    <location>
        <begin position="238"/>
        <end position="328"/>
    </location>
</feature>
<organism evidence="4 5">
    <name type="scientific">Pan troglodytes</name>
    <name type="common">Chimpanzee</name>
    <dbReference type="NCBI Taxonomy" id="9598"/>
    <lineage>
        <taxon>Eukaryota</taxon>
        <taxon>Metazoa</taxon>
        <taxon>Chordata</taxon>
        <taxon>Craniata</taxon>
        <taxon>Vertebrata</taxon>
        <taxon>Euteleostomi</taxon>
        <taxon>Mammalia</taxon>
        <taxon>Eutheria</taxon>
        <taxon>Euarchontoglires</taxon>
        <taxon>Primates</taxon>
        <taxon>Haplorrhini</taxon>
        <taxon>Catarrhini</taxon>
        <taxon>Hominidae</taxon>
        <taxon>Pan</taxon>
    </lineage>
</organism>